<reference evidence="4" key="1">
    <citation type="journal article" date="2012" name="Appl. Environ. Microbiol.">
        <title>Identification of the haloarchaeal phasin (PhaP) that functions in polyhydroxyalkanoate accumulation and granule formation in Haloferax mediterranei.</title>
        <authorList>
            <person name="Cai S."/>
            <person name="Cai L."/>
            <person name="Liu H."/>
            <person name="Liu X."/>
            <person name="Han J."/>
            <person name="Zhou J."/>
            <person name="Xiang H."/>
        </authorList>
    </citation>
    <scope>NUCLEOTIDE SEQUENCE</scope>
    <source>
        <strain evidence="4">CGMCC 1.2087</strain>
    </source>
</reference>
<organism evidence="4 8">
    <name type="scientific">Haloferax mediterranei (strain ATCC 33500 / DSM 1411 / JCM 8866 / NBRC 14739 / NCIMB 2177 / R-4)</name>
    <name type="common">Halobacterium mediterranei</name>
    <dbReference type="NCBI Taxonomy" id="523841"/>
    <lineage>
        <taxon>Archaea</taxon>
        <taxon>Methanobacteriati</taxon>
        <taxon>Methanobacteriota</taxon>
        <taxon>Stenosarchaea group</taxon>
        <taxon>Halobacteria</taxon>
        <taxon>Halobacteriales</taxon>
        <taxon>Haloferacaceae</taxon>
        <taxon>Haloferax</taxon>
    </lineage>
</organism>
<protein>
    <submittedName>
        <fullName evidence="7">GNAT family N-acetyltransferase</fullName>
    </submittedName>
    <submittedName>
        <fullName evidence="5">Sporulation protein</fullName>
    </submittedName>
    <submittedName>
        <fullName evidence="4">Sporulation regulator-like protein</fullName>
    </submittedName>
</protein>
<reference evidence="4" key="5">
    <citation type="submission" date="2014-05" db="EMBL/GenBank/DDBJ databases">
        <authorList>
            <person name="Wang L."/>
            <person name="Yang H."/>
            <person name="Xiang H."/>
        </authorList>
    </citation>
    <scope>NUCLEOTIDE SEQUENCE</scope>
    <source>
        <strain evidence="4">CGMCC 1.2087</strain>
    </source>
</reference>
<evidence type="ECO:0000313" key="7">
    <source>
        <dbReference type="EMBL" id="QCQ76078.1"/>
    </source>
</evidence>
<evidence type="ECO:0000313" key="9">
    <source>
        <dbReference type="Proteomes" id="UP000011603"/>
    </source>
</evidence>
<dbReference type="PANTHER" id="PTHR43877">
    <property type="entry name" value="AMINOALKYLPHOSPHONATE N-ACETYLTRANSFERASE-RELATED-RELATED"/>
    <property type="match status" value="1"/>
</dbReference>
<reference evidence="6 9" key="3">
    <citation type="journal article" date="2014" name="PLoS Genet.">
        <title>Phylogenetically driven sequencing of extremely halophilic archaea reveals strategies for static and dynamic osmo-response.</title>
        <authorList>
            <person name="Becker E.A."/>
            <person name="Seitzer P.M."/>
            <person name="Tritt A."/>
            <person name="Larsen D."/>
            <person name="Krusor M."/>
            <person name="Yao A.I."/>
            <person name="Wu D."/>
            <person name="Madern D."/>
            <person name="Eisen J.A."/>
            <person name="Darling A.E."/>
            <person name="Facciotti M.T."/>
        </authorList>
    </citation>
    <scope>NUCLEOTIDE SEQUENCE [LARGE SCALE GENOMIC DNA]</scope>
    <source>
        <strain evidence="6">ATCC 33500</strain>
        <strain evidence="9">ATCC 33500 / DSM 1411 / JCM 8866 / NBRC 14739 / NCIMB 2177 / R-4</strain>
    </source>
</reference>
<keyword evidence="1 7" id="KW-0808">Transferase</keyword>
<reference evidence="7 11" key="6">
    <citation type="submission" date="2019-04" db="EMBL/GenBank/DDBJ databases">
        <title>Methylomes of two halophilic Archaea, Haloarcula marismortui and Haloferax mediterranei.</title>
        <authorList>
            <person name="DasSarma S."/>
            <person name="DasSarma P."/>
            <person name="DasSarma S."/>
            <person name="Fomenkov A."/>
            <person name="Vincze T."/>
            <person name="Anton B.P."/>
            <person name="Roberts R.J."/>
        </authorList>
    </citation>
    <scope>NUCLEOTIDE SEQUENCE [LARGE SCALE GENOMIC DNA]</scope>
    <source>
        <strain evidence="7">ATCC 33500</strain>
        <strain evidence="11">ATCC 33500 / DSM 1411 / JCM 8866 / NBRC 14739 / NCIMB 2177 / R-4</strain>
    </source>
</reference>
<dbReference type="EMBL" id="AOLO01000013">
    <property type="protein sequence ID" value="ELZ98274.1"/>
    <property type="molecule type" value="Genomic_DNA"/>
</dbReference>
<dbReference type="AlphaFoldDB" id="I3R8D0"/>
<accession>I3R8D0</accession>
<evidence type="ECO:0000313" key="8">
    <source>
        <dbReference type="Proteomes" id="UP000006469"/>
    </source>
</evidence>
<evidence type="ECO:0000313" key="6">
    <source>
        <dbReference type="EMBL" id="ELZ98274.1"/>
    </source>
</evidence>
<keyword evidence="9" id="KW-1185">Reference proteome</keyword>
<dbReference type="PaxDb" id="523841-HFX_2817"/>
<evidence type="ECO:0000313" key="5">
    <source>
        <dbReference type="EMBL" id="AHZ23850.1"/>
    </source>
</evidence>
<dbReference type="RefSeq" id="WP_004060305.1">
    <property type="nucleotide sequence ID" value="NC_017941.2"/>
</dbReference>
<dbReference type="Proteomes" id="UP000011603">
    <property type="component" value="Unassembled WGS sequence"/>
</dbReference>
<keyword evidence="2" id="KW-0012">Acyltransferase</keyword>
<proteinExistence type="predicted"/>
<dbReference type="Gene3D" id="3.40.630.30">
    <property type="match status" value="1"/>
</dbReference>
<dbReference type="PROSITE" id="PS51186">
    <property type="entry name" value="GNAT"/>
    <property type="match status" value="1"/>
</dbReference>
<dbReference type="STRING" id="523841.HFX_2817"/>
<dbReference type="HOGENOM" id="CLU_105299_0_0_2"/>
<dbReference type="InterPro" id="IPR000182">
    <property type="entry name" value="GNAT_dom"/>
</dbReference>
<reference evidence="4 8" key="2">
    <citation type="journal article" date="2012" name="J. Bacteriol.">
        <title>Complete genome sequence of the metabolically versatile halophilic archaeon Haloferax mediterranei, a poly(3-hydroxybutyrate-co-3-hydroxyvalerate) producer.</title>
        <authorList>
            <person name="Han J."/>
            <person name="Zhang F."/>
            <person name="Hou J."/>
            <person name="Liu X."/>
            <person name="Li M."/>
            <person name="Liu H."/>
            <person name="Cai L."/>
            <person name="Zhang B."/>
            <person name="Chen Y."/>
            <person name="Zhou J."/>
            <person name="Hu S."/>
            <person name="Xiang H."/>
        </authorList>
    </citation>
    <scope>NUCLEOTIDE SEQUENCE [LARGE SCALE GENOMIC DNA]</scope>
    <source>
        <strain evidence="8">ATCC 33500 / DSM 1411 / JCM 8866 / NBRC 14739 / NCIMB 2177 / R-4</strain>
        <strain evidence="4">CGMCC 1.2087</strain>
    </source>
</reference>
<evidence type="ECO:0000313" key="11">
    <source>
        <dbReference type="Proteomes" id="UP000299011"/>
    </source>
</evidence>
<sequence>MRVTSAEWSDLDTLADMWVDLASGQRAFGSHLGADANRTVVRESMAYHLSVGGVLVARDEATETEADDDDHKRDIAGFVMFDVETGAYEQDITRGTVRNLFVVPDRRDSGIGSRLLDAAETELRDAGVGAIALDVMAANDSARRFYRRHGYSPHRIELEKSMENDTHSKEDG</sequence>
<reference evidence="5 10" key="4">
    <citation type="submission" date="2014-04" db="EMBL/GenBank/DDBJ databases">
        <title>Transcriptional profiles of Haloferax mediterranei on the basis of nitrogen availability.</title>
        <authorList>
            <person name="Bautista V."/>
        </authorList>
    </citation>
    <scope>NUCLEOTIDE SEQUENCE [LARGE SCALE GENOMIC DNA]</scope>
    <source>
        <strain evidence="5">ATCC 33500</strain>
        <strain evidence="10">ATCC 33500 / DSM 1411 / JCM 8866 / NBRC 14739 / NCIMB 2177 / R-4</strain>
    </source>
</reference>
<name>I3R8D0_HALMT</name>
<dbReference type="Proteomes" id="UP000299011">
    <property type="component" value="Chromosome"/>
</dbReference>
<evidence type="ECO:0000313" key="10">
    <source>
        <dbReference type="Proteomes" id="UP000027075"/>
    </source>
</evidence>
<evidence type="ECO:0000259" key="3">
    <source>
        <dbReference type="PROSITE" id="PS51186"/>
    </source>
</evidence>
<dbReference type="Proteomes" id="UP000027075">
    <property type="component" value="Chromosome"/>
</dbReference>
<evidence type="ECO:0000313" key="4">
    <source>
        <dbReference type="EMBL" id="AFK20490.1"/>
    </source>
</evidence>
<dbReference type="InterPro" id="IPR016181">
    <property type="entry name" value="Acyl_CoA_acyltransferase"/>
</dbReference>
<dbReference type="CDD" id="cd04301">
    <property type="entry name" value="NAT_SF"/>
    <property type="match status" value="1"/>
</dbReference>
<dbReference type="Proteomes" id="UP000006469">
    <property type="component" value="Chromosome"/>
</dbReference>
<dbReference type="EMBL" id="CP001868">
    <property type="protein sequence ID" value="AFK20490.1"/>
    <property type="molecule type" value="Genomic_DNA"/>
</dbReference>
<dbReference type="PANTHER" id="PTHR43877:SF2">
    <property type="entry name" value="AMINOALKYLPHOSPHONATE N-ACETYLTRANSFERASE-RELATED"/>
    <property type="match status" value="1"/>
</dbReference>
<feature type="domain" description="N-acetyltransferase" evidence="3">
    <location>
        <begin position="1"/>
        <end position="167"/>
    </location>
</feature>
<dbReference type="GO" id="GO:0016747">
    <property type="term" value="F:acyltransferase activity, transferring groups other than amino-acyl groups"/>
    <property type="evidence" value="ECO:0007669"/>
    <property type="project" value="InterPro"/>
</dbReference>
<dbReference type="Pfam" id="PF00583">
    <property type="entry name" value="Acetyltransf_1"/>
    <property type="match status" value="1"/>
</dbReference>
<dbReference type="InterPro" id="IPR050832">
    <property type="entry name" value="Bact_Acetyltransf"/>
</dbReference>
<dbReference type="eggNOG" id="arCOG00826">
    <property type="taxonomic scope" value="Archaea"/>
</dbReference>
<dbReference type="OrthoDB" id="38613at2157"/>
<evidence type="ECO:0000256" key="2">
    <source>
        <dbReference type="ARBA" id="ARBA00023315"/>
    </source>
</evidence>
<dbReference type="PATRIC" id="fig|523841.21.peg.3199"/>
<evidence type="ECO:0000256" key="1">
    <source>
        <dbReference type="ARBA" id="ARBA00022679"/>
    </source>
</evidence>
<gene>
    <name evidence="4" type="primary">pai1</name>
    <name evidence="4" type="ordered locus">HFX_2817</name>
    <name evidence="5" type="ORF">BM92_14885</name>
    <name evidence="6" type="ORF">C439_15855</name>
    <name evidence="7" type="ORF">E6P09_12690</name>
</gene>
<dbReference type="GeneID" id="40157289"/>
<dbReference type="EMBL" id="CP039139">
    <property type="protein sequence ID" value="QCQ76078.1"/>
    <property type="molecule type" value="Genomic_DNA"/>
</dbReference>
<dbReference type="SUPFAM" id="SSF55729">
    <property type="entry name" value="Acyl-CoA N-acyltransferases (Nat)"/>
    <property type="match status" value="1"/>
</dbReference>
<dbReference type="KEGG" id="hme:HFX_2817"/>
<dbReference type="EMBL" id="CP007551">
    <property type="protein sequence ID" value="AHZ23850.1"/>
    <property type="molecule type" value="Genomic_DNA"/>
</dbReference>